<dbReference type="InterPro" id="IPR001611">
    <property type="entry name" value="Leu-rich_rpt"/>
</dbReference>
<dbReference type="InterPro" id="IPR052595">
    <property type="entry name" value="LRRC69/RLP"/>
</dbReference>
<protein>
    <submittedName>
        <fullName evidence="1">Receptor-like protein 32</fullName>
    </submittedName>
</protein>
<sequence length="141" mass="15417">MSSLSKLEFFYAQDNSFTGTFPSSLLTIPSLTYINLAGNQLNGTLEFGNISSSSKLESLALGNNNFIGPIPKSISKLVNLETLDLSHCNTQGSVDFSIFSHLKLLKYLQLSHLSTTTTFELNGILSCFKSLYKLDLSGNHV</sequence>
<dbReference type="Gene3D" id="3.80.10.10">
    <property type="entry name" value="Ribonuclease Inhibitor"/>
    <property type="match status" value="2"/>
</dbReference>
<dbReference type="AlphaFoldDB" id="A0ABD1A9K9"/>
<organism evidence="1 2">
    <name type="scientific">Cardamine amara subsp. amara</name>
    <dbReference type="NCBI Taxonomy" id="228776"/>
    <lineage>
        <taxon>Eukaryota</taxon>
        <taxon>Viridiplantae</taxon>
        <taxon>Streptophyta</taxon>
        <taxon>Embryophyta</taxon>
        <taxon>Tracheophyta</taxon>
        <taxon>Spermatophyta</taxon>
        <taxon>Magnoliopsida</taxon>
        <taxon>eudicotyledons</taxon>
        <taxon>Gunneridae</taxon>
        <taxon>Pentapetalae</taxon>
        <taxon>rosids</taxon>
        <taxon>malvids</taxon>
        <taxon>Brassicales</taxon>
        <taxon>Brassicaceae</taxon>
        <taxon>Cardamineae</taxon>
        <taxon>Cardamine</taxon>
    </lineage>
</organism>
<dbReference type="EMBL" id="JBANAX010000675">
    <property type="protein sequence ID" value="KAL1198060.1"/>
    <property type="molecule type" value="Genomic_DNA"/>
</dbReference>
<dbReference type="InterPro" id="IPR032675">
    <property type="entry name" value="LRR_dom_sf"/>
</dbReference>
<proteinExistence type="predicted"/>
<name>A0ABD1A9K9_CARAN</name>
<comment type="caution">
    <text evidence="1">The sequence shown here is derived from an EMBL/GenBank/DDBJ whole genome shotgun (WGS) entry which is preliminary data.</text>
</comment>
<dbReference type="Pfam" id="PF00560">
    <property type="entry name" value="LRR_1"/>
    <property type="match status" value="3"/>
</dbReference>
<dbReference type="PANTHER" id="PTHR48057">
    <property type="entry name" value="LEUCINE-RICH REPEAT SERINE/THREONINE-PROTEIN KINASE 1"/>
    <property type="match status" value="1"/>
</dbReference>
<reference evidence="1 2" key="1">
    <citation type="submission" date="2024-04" db="EMBL/GenBank/DDBJ databases">
        <title>Genome assembly C_amara_ONT_v2.</title>
        <authorList>
            <person name="Yant L."/>
            <person name="Moore C."/>
            <person name="Slenker M."/>
        </authorList>
    </citation>
    <scope>NUCLEOTIDE SEQUENCE [LARGE SCALE GENOMIC DNA]</scope>
    <source>
        <tissue evidence="1">Leaf</tissue>
    </source>
</reference>
<gene>
    <name evidence="1" type="ORF">V5N11_005054</name>
</gene>
<dbReference type="Proteomes" id="UP001558713">
    <property type="component" value="Unassembled WGS sequence"/>
</dbReference>
<keyword evidence="2" id="KW-1185">Reference proteome</keyword>
<accession>A0ABD1A9K9</accession>
<evidence type="ECO:0000313" key="1">
    <source>
        <dbReference type="EMBL" id="KAL1198060.1"/>
    </source>
</evidence>
<evidence type="ECO:0000313" key="2">
    <source>
        <dbReference type="Proteomes" id="UP001558713"/>
    </source>
</evidence>
<dbReference type="SUPFAM" id="SSF52058">
    <property type="entry name" value="L domain-like"/>
    <property type="match status" value="1"/>
</dbReference>
<dbReference type="PANTHER" id="PTHR48057:SF29">
    <property type="entry name" value="OS02G0609900 PROTEIN"/>
    <property type="match status" value="1"/>
</dbReference>